<dbReference type="OrthoDB" id="10054572at2759"/>
<dbReference type="PANTHER" id="PTHR19282">
    <property type="entry name" value="TETRASPANIN"/>
    <property type="match status" value="1"/>
</dbReference>
<dbReference type="PANTHER" id="PTHR19282:SF554">
    <property type="entry name" value="ANTIGEN, PUTATIVE-RELATED"/>
    <property type="match status" value="1"/>
</dbReference>
<accession>A0A9P0HIX4</accession>
<evidence type="ECO:0000313" key="6">
    <source>
        <dbReference type="EMBL" id="CAH1402770.1"/>
    </source>
</evidence>
<evidence type="ECO:0000256" key="3">
    <source>
        <dbReference type="ARBA" id="ARBA00022989"/>
    </source>
</evidence>
<dbReference type="InterPro" id="IPR018499">
    <property type="entry name" value="Tetraspanin/Peripherin"/>
</dbReference>
<reference evidence="6" key="1">
    <citation type="submission" date="2022-01" db="EMBL/GenBank/DDBJ databases">
        <authorList>
            <person name="King R."/>
        </authorList>
    </citation>
    <scope>NUCLEOTIDE SEQUENCE</scope>
</reference>
<evidence type="ECO:0008006" key="8">
    <source>
        <dbReference type="Google" id="ProtNLM"/>
    </source>
</evidence>
<feature type="transmembrane region" description="Helical" evidence="5">
    <location>
        <begin position="17"/>
        <end position="42"/>
    </location>
</feature>
<dbReference type="Gene3D" id="1.10.1450.10">
    <property type="entry name" value="Tetraspanin"/>
    <property type="match status" value="1"/>
</dbReference>
<dbReference type="Pfam" id="PF00335">
    <property type="entry name" value="Tetraspanin"/>
    <property type="match status" value="1"/>
</dbReference>
<protein>
    <recommendedName>
        <fullName evidence="8">Tetraspanin</fullName>
    </recommendedName>
</protein>
<evidence type="ECO:0000256" key="5">
    <source>
        <dbReference type="SAM" id="Phobius"/>
    </source>
</evidence>
<feature type="transmembrane region" description="Helical" evidence="5">
    <location>
        <begin position="92"/>
        <end position="113"/>
    </location>
</feature>
<proteinExistence type="predicted"/>
<evidence type="ECO:0000256" key="2">
    <source>
        <dbReference type="ARBA" id="ARBA00022692"/>
    </source>
</evidence>
<feature type="transmembrane region" description="Helical" evidence="5">
    <location>
        <begin position="251"/>
        <end position="273"/>
    </location>
</feature>
<evidence type="ECO:0000256" key="1">
    <source>
        <dbReference type="ARBA" id="ARBA00004141"/>
    </source>
</evidence>
<keyword evidence="7" id="KW-1185">Reference proteome</keyword>
<dbReference type="Proteomes" id="UP001152798">
    <property type="component" value="Chromosome 5"/>
</dbReference>
<dbReference type="EMBL" id="OV725081">
    <property type="protein sequence ID" value="CAH1402770.1"/>
    <property type="molecule type" value="Genomic_DNA"/>
</dbReference>
<keyword evidence="3 5" id="KW-1133">Transmembrane helix</keyword>
<organism evidence="6 7">
    <name type="scientific">Nezara viridula</name>
    <name type="common">Southern green stink bug</name>
    <name type="synonym">Cimex viridulus</name>
    <dbReference type="NCBI Taxonomy" id="85310"/>
    <lineage>
        <taxon>Eukaryota</taxon>
        <taxon>Metazoa</taxon>
        <taxon>Ecdysozoa</taxon>
        <taxon>Arthropoda</taxon>
        <taxon>Hexapoda</taxon>
        <taxon>Insecta</taxon>
        <taxon>Pterygota</taxon>
        <taxon>Neoptera</taxon>
        <taxon>Paraneoptera</taxon>
        <taxon>Hemiptera</taxon>
        <taxon>Heteroptera</taxon>
        <taxon>Panheteroptera</taxon>
        <taxon>Pentatomomorpha</taxon>
        <taxon>Pentatomoidea</taxon>
        <taxon>Pentatomidae</taxon>
        <taxon>Pentatominae</taxon>
        <taxon>Nezara</taxon>
    </lineage>
</organism>
<dbReference type="AlphaFoldDB" id="A0A9P0HIX4"/>
<keyword evidence="2 5" id="KW-0812">Transmembrane</keyword>
<sequence>MVLGGPNPPPAMRYYRLWIYTCNALLFVSVIGFVTVACRVLISDPRRLLFPGLSLWQPSFLYAYLALIFQSGFLQIIGCLGASRLNERLLNIYWLLILVLLVGDVLLGVVWMYRFNGLTTELRSLLNHSILTRYGPDPEWTALWDSVQRQYSCCGVFGFQDFIHNLSSSDPGDYGSDGKLPDSCCGDRPEAVAAARRDFLSRVSSSTPATAPASVVPTPRPTQEAVRCFNGGIAFQERCELKILAWLTQTAHLLFVLGYCVIAFIKLCFLGILRYEIREMIQKIKLVQESSEKAEAEGGTKCAKQNNGTILQAPTQQNSIGREGCESPGRRPGKKHLTTVIAQDAGTDSDTNSHCALILCDGADTSGANGNNNYEMGELNRQRT</sequence>
<dbReference type="GO" id="GO:0005886">
    <property type="term" value="C:plasma membrane"/>
    <property type="evidence" value="ECO:0007669"/>
    <property type="project" value="TreeGrafter"/>
</dbReference>
<keyword evidence="4 5" id="KW-0472">Membrane</keyword>
<dbReference type="SUPFAM" id="SSF48652">
    <property type="entry name" value="Tetraspanin"/>
    <property type="match status" value="1"/>
</dbReference>
<dbReference type="InterPro" id="IPR008952">
    <property type="entry name" value="Tetraspanin_EC2_sf"/>
</dbReference>
<gene>
    <name evidence="6" type="ORF">NEZAVI_LOCUS11515</name>
</gene>
<comment type="subcellular location">
    <subcellularLocation>
        <location evidence="1">Membrane</location>
        <topology evidence="1">Multi-pass membrane protein</topology>
    </subcellularLocation>
</comment>
<evidence type="ECO:0000256" key="4">
    <source>
        <dbReference type="ARBA" id="ARBA00023136"/>
    </source>
</evidence>
<feature type="transmembrane region" description="Helical" evidence="5">
    <location>
        <begin position="62"/>
        <end position="80"/>
    </location>
</feature>
<evidence type="ECO:0000313" key="7">
    <source>
        <dbReference type="Proteomes" id="UP001152798"/>
    </source>
</evidence>
<name>A0A9P0HIX4_NEZVI</name>